<dbReference type="AlphaFoldDB" id="A0A1M5MGB3"/>
<dbReference type="InterPro" id="IPR011006">
    <property type="entry name" value="CheY-like_superfamily"/>
</dbReference>
<evidence type="ECO:0000256" key="3">
    <source>
        <dbReference type="ARBA" id="ARBA00023015"/>
    </source>
</evidence>
<dbReference type="FunFam" id="3.40.50.300:FF:000006">
    <property type="entry name" value="DNA-binding transcriptional regulator NtrC"/>
    <property type="match status" value="1"/>
</dbReference>
<proteinExistence type="predicted"/>
<gene>
    <name evidence="8" type="ORF">SAMN04488109_1732</name>
</gene>
<dbReference type="Gene3D" id="3.40.50.2300">
    <property type="match status" value="1"/>
</dbReference>
<feature type="modified residue" description="4-aspartylphosphate" evidence="5">
    <location>
        <position position="52"/>
    </location>
</feature>
<dbReference type="Pfam" id="PF00072">
    <property type="entry name" value="Response_reg"/>
    <property type="match status" value="1"/>
</dbReference>
<evidence type="ECO:0000313" key="9">
    <source>
        <dbReference type="Proteomes" id="UP000184212"/>
    </source>
</evidence>
<evidence type="ECO:0000256" key="1">
    <source>
        <dbReference type="ARBA" id="ARBA00022741"/>
    </source>
</evidence>
<dbReference type="Pfam" id="PF25601">
    <property type="entry name" value="AAA_lid_14"/>
    <property type="match status" value="1"/>
</dbReference>
<reference evidence="8 9" key="1">
    <citation type="submission" date="2016-11" db="EMBL/GenBank/DDBJ databases">
        <authorList>
            <person name="Jaros S."/>
            <person name="Januszkiewicz K."/>
            <person name="Wedrychowicz H."/>
        </authorList>
    </citation>
    <scope>NUCLEOTIDE SEQUENCE [LARGE SCALE GENOMIC DNA]</scope>
    <source>
        <strain evidence="8 9">DSM 24574</strain>
    </source>
</reference>
<dbReference type="PANTHER" id="PTHR32071">
    <property type="entry name" value="TRANSCRIPTIONAL REGULATORY PROTEIN"/>
    <property type="match status" value="1"/>
</dbReference>
<dbReference type="InterPro" id="IPR003593">
    <property type="entry name" value="AAA+_ATPase"/>
</dbReference>
<keyword evidence="1" id="KW-0547">Nucleotide-binding</keyword>
<dbReference type="InterPro" id="IPR027417">
    <property type="entry name" value="P-loop_NTPase"/>
</dbReference>
<dbReference type="PROSITE" id="PS50110">
    <property type="entry name" value="RESPONSE_REGULATORY"/>
    <property type="match status" value="1"/>
</dbReference>
<dbReference type="InterPro" id="IPR002078">
    <property type="entry name" value="Sigma_54_int"/>
</dbReference>
<dbReference type="RefSeq" id="WP_073132799.1">
    <property type="nucleotide sequence ID" value="NZ_FQWQ01000001.1"/>
</dbReference>
<dbReference type="OrthoDB" id="9782110at2"/>
<dbReference type="SMART" id="SM00382">
    <property type="entry name" value="AAA"/>
    <property type="match status" value="1"/>
</dbReference>
<dbReference type="InterPro" id="IPR009057">
    <property type="entry name" value="Homeodomain-like_sf"/>
</dbReference>
<evidence type="ECO:0000256" key="2">
    <source>
        <dbReference type="ARBA" id="ARBA00022840"/>
    </source>
</evidence>
<dbReference type="SUPFAM" id="SSF52172">
    <property type="entry name" value="CheY-like"/>
    <property type="match status" value="1"/>
</dbReference>
<dbReference type="SUPFAM" id="SSF46689">
    <property type="entry name" value="Homeodomain-like"/>
    <property type="match status" value="1"/>
</dbReference>
<keyword evidence="9" id="KW-1185">Reference proteome</keyword>
<sequence>MGAILVIEDDLTFSRILEGFLTKQGFSVTVCHKGHDGLQTLKTKAFDLVLLDYRLPDTTGMDVLTEIKKHSPHTQVIIMTSFSDIRTAVKAMKMGAYEYITKPVNPDELLMLLQQALKKENAPTPSVNIQPKSTAPKQFVEGTSPEAKRLHEYIRLVAPTDMSVIIEGESGTGKENVAQTIHRLSARAKAPFVAVDCGALSKELAASELFGHTKGSFTGAVQDKVGQFVDAHKGTLFLDEVGNLSYEVQVKLLRAIQERIIQPIGSNKEVKVDVRIITATNDDLAEAVKKGLFREDLYHRLNEFKLKVPAVRHREEDLDEFLDFFRELANTELDRHVNGFNKEVTEIFRTYEWPGNLREMKNVVKRAVLLTNDGLITAAALPVEMLETIRNPQPKPNNDTPVYDLKALQESQEKEMIMKTLKEVRYNKSKAARILNIDRKTLYLKIEKYGIE</sequence>
<dbReference type="PROSITE" id="PS00676">
    <property type="entry name" value="SIGMA54_INTERACT_2"/>
    <property type="match status" value="1"/>
</dbReference>
<dbReference type="GO" id="GO:0006355">
    <property type="term" value="P:regulation of DNA-templated transcription"/>
    <property type="evidence" value="ECO:0007669"/>
    <property type="project" value="InterPro"/>
</dbReference>
<dbReference type="SUPFAM" id="SSF52540">
    <property type="entry name" value="P-loop containing nucleoside triphosphate hydrolases"/>
    <property type="match status" value="1"/>
</dbReference>
<keyword evidence="4" id="KW-0804">Transcription</keyword>
<dbReference type="GO" id="GO:0043565">
    <property type="term" value="F:sequence-specific DNA binding"/>
    <property type="evidence" value="ECO:0007669"/>
    <property type="project" value="InterPro"/>
</dbReference>
<accession>A0A1M5MGB3</accession>
<protein>
    <submittedName>
        <fullName evidence="8">Two-component system, NtrC family, response regulator HydG</fullName>
    </submittedName>
</protein>
<name>A0A1M5MGB3_9BACT</name>
<evidence type="ECO:0000259" key="6">
    <source>
        <dbReference type="PROSITE" id="PS50045"/>
    </source>
</evidence>
<dbReference type="InterPro" id="IPR025662">
    <property type="entry name" value="Sigma_54_int_dom_ATP-bd_1"/>
</dbReference>
<dbReference type="EMBL" id="FQWQ01000001">
    <property type="protein sequence ID" value="SHG76355.1"/>
    <property type="molecule type" value="Genomic_DNA"/>
</dbReference>
<dbReference type="PROSITE" id="PS50045">
    <property type="entry name" value="SIGMA54_INTERACT_4"/>
    <property type="match status" value="1"/>
</dbReference>
<keyword evidence="3" id="KW-0805">Transcription regulation</keyword>
<dbReference type="Pfam" id="PF02954">
    <property type="entry name" value="HTH_8"/>
    <property type="match status" value="1"/>
</dbReference>
<dbReference type="InterPro" id="IPR058031">
    <property type="entry name" value="AAA_lid_NorR"/>
</dbReference>
<dbReference type="Gene3D" id="1.10.10.60">
    <property type="entry name" value="Homeodomain-like"/>
    <property type="match status" value="1"/>
</dbReference>
<dbReference type="PRINTS" id="PR01590">
    <property type="entry name" value="HTHFIS"/>
</dbReference>
<evidence type="ECO:0000256" key="4">
    <source>
        <dbReference type="ARBA" id="ARBA00023163"/>
    </source>
</evidence>
<dbReference type="CDD" id="cd00009">
    <property type="entry name" value="AAA"/>
    <property type="match status" value="1"/>
</dbReference>
<evidence type="ECO:0000313" key="8">
    <source>
        <dbReference type="EMBL" id="SHG76355.1"/>
    </source>
</evidence>
<dbReference type="GO" id="GO:0005524">
    <property type="term" value="F:ATP binding"/>
    <property type="evidence" value="ECO:0007669"/>
    <property type="project" value="UniProtKB-KW"/>
</dbReference>
<keyword evidence="2" id="KW-0067">ATP-binding</keyword>
<dbReference type="PANTHER" id="PTHR32071:SF81">
    <property type="entry name" value="PROPIONATE CATABOLISM OPERON REGULATORY PROTEIN"/>
    <property type="match status" value="1"/>
</dbReference>
<dbReference type="PROSITE" id="PS00675">
    <property type="entry name" value="SIGMA54_INTERACT_1"/>
    <property type="match status" value="1"/>
</dbReference>
<dbReference type="Gene3D" id="1.10.8.60">
    <property type="match status" value="1"/>
</dbReference>
<evidence type="ECO:0000256" key="5">
    <source>
        <dbReference type="PROSITE-ProRule" id="PRU00169"/>
    </source>
</evidence>
<dbReference type="SMART" id="SM00448">
    <property type="entry name" value="REC"/>
    <property type="match status" value="1"/>
</dbReference>
<dbReference type="InterPro" id="IPR025943">
    <property type="entry name" value="Sigma_54_int_dom_ATP-bd_2"/>
</dbReference>
<feature type="domain" description="Response regulatory" evidence="7">
    <location>
        <begin position="3"/>
        <end position="117"/>
    </location>
</feature>
<keyword evidence="5" id="KW-0597">Phosphoprotein</keyword>
<organism evidence="8 9">
    <name type="scientific">Chryseolinea serpens</name>
    <dbReference type="NCBI Taxonomy" id="947013"/>
    <lineage>
        <taxon>Bacteria</taxon>
        <taxon>Pseudomonadati</taxon>
        <taxon>Bacteroidota</taxon>
        <taxon>Cytophagia</taxon>
        <taxon>Cytophagales</taxon>
        <taxon>Fulvivirgaceae</taxon>
        <taxon>Chryseolinea</taxon>
    </lineage>
</organism>
<evidence type="ECO:0000259" key="7">
    <source>
        <dbReference type="PROSITE" id="PS50110"/>
    </source>
</evidence>
<dbReference type="InterPro" id="IPR001789">
    <property type="entry name" value="Sig_transdc_resp-reg_receiver"/>
</dbReference>
<dbReference type="InterPro" id="IPR002197">
    <property type="entry name" value="HTH_Fis"/>
</dbReference>
<dbReference type="Pfam" id="PF00158">
    <property type="entry name" value="Sigma54_activat"/>
    <property type="match status" value="1"/>
</dbReference>
<feature type="domain" description="Sigma-54 factor interaction" evidence="6">
    <location>
        <begin position="140"/>
        <end position="369"/>
    </location>
</feature>
<dbReference type="STRING" id="947013.SAMN04488109_1732"/>
<dbReference type="GO" id="GO:0000160">
    <property type="term" value="P:phosphorelay signal transduction system"/>
    <property type="evidence" value="ECO:0007669"/>
    <property type="project" value="InterPro"/>
</dbReference>
<dbReference type="Proteomes" id="UP000184212">
    <property type="component" value="Unassembled WGS sequence"/>
</dbReference>
<dbReference type="Gene3D" id="3.40.50.300">
    <property type="entry name" value="P-loop containing nucleotide triphosphate hydrolases"/>
    <property type="match status" value="1"/>
</dbReference>